<sequence length="332" mass="37045">MDSQSFVDRNPSAKGDKEAISKASKAIFRGRVKSEELGVIRKAHLRQVSLLDMIKGQTAQGSGSKSLLQLEGLVFIYQPEVSSFVNEGIELSVVSEEIPGETEPLCTILFRASDYVKSVLNLQWTVNTHEISDPRKSPIYFTYRTLQNIHNVVLGKITGGIIGHWKSPKDNVRTHKFSSPSGYTKIYPGEYALDISHIKYYYAGGSFIVQSSSDLKNFKAFKNFLENELGPMENSTVFDILSRLPALLRNSVLKILQGKGDAEDMTFLLKYLRPMQTNVHIPSISYRDLLGFTKEEVSTLTYFNTGDEVEEPPHLSHNGQATSQSGAKAPLF</sequence>
<dbReference type="Proteomes" id="UP001255773">
    <property type="component" value="Segment"/>
</dbReference>
<evidence type="ECO:0000256" key="1">
    <source>
        <dbReference type="SAM" id="MobiDB-lite"/>
    </source>
</evidence>
<keyword evidence="3" id="KW-1185">Reference proteome</keyword>
<evidence type="ECO:0000313" key="2">
    <source>
        <dbReference type="EMBL" id="UTQ11538.2"/>
    </source>
</evidence>
<feature type="compositionally biased region" description="Polar residues" evidence="1">
    <location>
        <begin position="317"/>
        <end position="326"/>
    </location>
</feature>
<protein>
    <submittedName>
        <fullName evidence="2">Uncharacterized protein</fullName>
    </submittedName>
</protein>
<feature type="region of interest" description="Disordered" evidence="1">
    <location>
        <begin position="308"/>
        <end position="332"/>
    </location>
</feature>
<name>A0A976X977_9RHAB</name>
<dbReference type="EMBL" id="MW731536">
    <property type="protein sequence ID" value="UTQ11538.2"/>
    <property type="molecule type" value="Genomic_RNA"/>
</dbReference>
<accession>A0A976X977</accession>
<evidence type="ECO:0000313" key="3">
    <source>
        <dbReference type="Proteomes" id="UP001255773"/>
    </source>
</evidence>
<reference evidence="2" key="1">
    <citation type="submission" date="2021-03" db="EMBL/GenBank/DDBJ databases">
        <title>Complete genome sequence of Cereal Chlorotic mottle virus from Morocco.</title>
        <authorList>
            <person name="Alvarez-Quinto R.A."/>
            <person name="Mollov D."/>
            <person name="Lockhart B.E."/>
        </authorList>
    </citation>
    <scope>NUCLEOTIDE SEQUENCE</scope>
    <source>
        <strain evidence="2">M</strain>
    </source>
</reference>
<proteinExistence type="predicted"/>
<organism evidence="2 3">
    <name type="scientific">Cereal chlorotic mottle virus</name>
    <dbReference type="NCBI Taxonomy" id="2964312"/>
    <lineage>
        <taxon>Viruses</taxon>
        <taxon>Riboviria</taxon>
        <taxon>Orthornavirae</taxon>
        <taxon>Negarnaviricota</taxon>
        <taxon>Haploviricotina</taxon>
        <taxon>Monjiviricetes</taxon>
        <taxon>Mononegavirales</taxon>
        <taxon>Rhabdoviridae</taxon>
        <taxon>Betarhabdovirinae</taxon>
        <taxon>Gammanucleorhabdovirus</taxon>
        <taxon>Gammanucleorhabdovirus cerealis</taxon>
    </lineage>
</organism>